<keyword evidence="1" id="KW-0677">Repeat</keyword>
<dbReference type="Gene3D" id="2.130.10.30">
    <property type="entry name" value="Regulator of chromosome condensation 1/beta-lactamase-inhibitor protein II"/>
    <property type="match status" value="2"/>
</dbReference>
<dbReference type="InterPro" id="IPR000408">
    <property type="entry name" value="Reg_chr_condens"/>
</dbReference>
<organism evidence="3 4">
    <name type="scientific">Salarias fasciatus</name>
    <name type="common">Jewelled blenny</name>
    <name type="synonym">Blennius fasciatus</name>
    <dbReference type="NCBI Taxonomy" id="181472"/>
    <lineage>
        <taxon>Eukaryota</taxon>
        <taxon>Metazoa</taxon>
        <taxon>Chordata</taxon>
        <taxon>Craniata</taxon>
        <taxon>Vertebrata</taxon>
        <taxon>Euteleostomi</taxon>
        <taxon>Actinopterygii</taxon>
        <taxon>Neopterygii</taxon>
        <taxon>Teleostei</taxon>
        <taxon>Neoteleostei</taxon>
        <taxon>Acanthomorphata</taxon>
        <taxon>Ovalentaria</taxon>
        <taxon>Blenniimorphae</taxon>
        <taxon>Blenniiformes</taxon>
        <taxon>Blennioidei</taxon>
        <taxon>Blenniidae</taxon>
        <taxon>Salariinae</taxon>
        <taxon>Salarias</taxon>
    </lineage>
</organism>
<dbReference type="SUPFAM" id="SSF50985">
    <property type="entry name" value="RCC1/BLIP-II"/>
    <property type="match status" value="1"/>
</dbReference>
<evidence type="ECO:0000256" key="2">
    <source>
        <dbReference type="PROSITE-ProRule" id="PRU00235"/>
    </source>
</evidence>
<evidence type="ECO:0000256" key="1">
    <source>
        <dbReference type="ARBA" id="ARBA00022737"/>
    </source>
</evidence>
<feature type="repeat" description="RCC1" evidence="2">
    <location>
        <begin position="175"/>
        <end position="225"/>
    </location>
</feature>
<protein>
    <submittedName>
        <fullName evidence="3">Uncharacterized protein</fullName>
    </submittedName>
</protein>
<dbReference type="OMA" id="QPRMVED"/>
<dbReference type="InParanoid" id="A0A672FRB8"/>
<dbReference type="InterPro" id="IPR009091">
    <property type="entry name" value="RCC1/BLIP-II"/>
</dbReference>
<accession>A0A672FRB8</accession>
<dbReference type="PANTHER" id="PTHR22870:SF408">
    <property type="entry name" value="OS09G0560450 PROTEIN"/>
    <property type="match status" value="1"/>
</dbReference>
<evidence type="ECO:0000313" key="4">
    <source>
        <dbReference type="Proteomes" id="UP000472267"/>
    </source>
</evidence>
<keyword evidence="4" id="KW-1185">Reference proteome</keyword>
<feature type="repeat" description="RCC1" evidence="2">
    <location>
        <begin position="99"/>
        <end position="174"/>
    </location>
</feature>
<reference evidence="3" key="2">
    <citation type="submission" date="2025-08" db="UniProtKB">
        <authorList>
            <consortium name="Ensembl"/>
        </authorList>
    </citation>
    <scope>IDENTIFICATION</scope>
</reference>
<dbReference type="Pfam" id="PF00415">
    <property type="entry name" value="RCC1"/>
    <property type="match status" value="3"/>
</dbReference>
<dbReference type="Proteomes" id="UP000472267">
    <property type="component" value="Chromosome 14"/>
</dbReference>
<dbReference type="PANTHER" id="PTHR22870">
    <property type="entry name" value="REGULATOR OF CHROMOSOME CONDENSATION"/>
    <property type="match status" value="1"/>
</dbReference>
<dbReference type="Ensembl" id="ENSSFAT00005001198.1">
    <property type="protein sequence ID" value="ENSSFAP00005001139.1"/>
    <property type="gene ID" value="ENSSFAG00005000823.1"/>
</dbReference>
<feature type="repeat" description="RCC1" evidence="2">
    <location>
        <begin position="46"/>
        <end position="98"/>
    </location>
</feature>
<dbReference type="AlphaFoldDB" id="A0A672FRB8"/>
<evidence type="ECO:0000313" key="3">
    <source>
        <dbReference type="Ensembl" id="ENSSFAP00005001139.1"/>
    </source>
</evidence>
<dbReference type="PROSITE" id="PS00626">
    <property type="entry name" value="RCC1_2"/>
    <property type="match status" value="2"/>
</dbReference>
<dbReference type="PRINTS" id="PR00633">
    <property type="entry name" value="RCCNDNSATION"/>
</dbReference>
<dbReference type="PROSITE" id="PS50012">
    <property type="entry name" value="RCC1_3"/>
    <property type="match status" value="3"/>
</dbReference>
<dbReference type="InterPro" id="IPR051210">
    <property type="entry name" value="Ub_ligase/GEF_domain"/>
</dbReference>
<sequence length="267" mass="28476">MCSASYCPGRRSDVHFSVHLLLEGRVEGLGNVVAIACGQDHSLAVGDVFSWGLNSHGQLGQGKEVALQYVPDLVGALSGVAVTQISAGGTHSLFLTLPGLVYCCGANKSGQLGLNRVDDKGRHQSFTPSRYMLLSSRSWSLTGRFNVCMVPALRPLGVSFISCGESHSAVLTKDGKVFTFGEGFYGQLGHSSSADEVSPRLVEGLDGPACQVACGRQVTLPVQTGLLTGVVVLLFKKGDWRVCSNYRETTLLSLPGKVYSRVLERRI</sequence>
<name>A0A672FRB8_SALFA</name>
<reference evidence="3" key="1">
    <citation type="submission" date="2019-06" db="EMBL/GenBank/DDBJ databases">
        <authorList>
            <consortium name="Wellcome Sanger Institute Data Sharing"/>
        </authorList>
    </citation>
    <scope>NUCLEOTIDE SEQUENCE [LARGE SCALE GENOMIC DNA]</scope>
</reference>
<proteinExistence type="predicted"/>
<reference evidence="3" key="3">
    <citation type="submission" date="2025-09" db="UniProtKB">
        <authorList>
            <consortium name="Ensembl"/>
        </authorList>
    </citation>
    <scope>IDENTIFICATION</scope>
</reference>